<organism evidence="2 3">
    <name type="scientific">Luteolibacter luteus</name>
    <dbReference type="NCBI Taxonomy" id="2728835"/>
    <lineage>
        <taxon>Bacteria</taxon>
        <taxon>Pseudomonadati</taxon>
        <taxon>Verrucomicrobiota</taxon>
        <taxon>Verrucomicrobiia</taxon>
        <taxon>Verrucomicrobiales</taxon>
        <taxon>Verrucomicrobiaceae</taxon>
        <taxon>Luteolibacter</taxon>
    </lineage>
</organism>
<keyword evidence="3" id="KW-1185">Reference proteome</keyword>
<protein>
    <recommendedName>
        <fullName evidence="4">Soluble ligand binding domain-containing protein</fullName>
    </recommendedName>
</protein>
<evidence type="ECO:0000256" key="1">
    <source>
        <dbReference type="SAM" id="SignalP"/>
    </source>
</evidence>
<proteinExistence type="predicted"/>
<name>A0A858RK32_9BACT</name>
<evidence type="ECO:0000313" key="2">
    <source>
        <dbReference type="EMBL" id="QJE96759.1"/>
    </source>
</evidence>
<sequence length="148" mass="16320">MFTRSAFVTWVSLSIFCSSSTMAETEHDQVHVGGHAVKQGPYKLAPGESLASVLNRSGGIMVTREDFDRYKTGEKLRHIRIDLMGKGQKKCSYRIDPKSPELWKLILSKGDTIVIARAGLLDGGDYSATLKLEEPKSAEKTKDEMGAN</sequence>
<dbReference type="AlphaFoldDB" id="A0A858RK32"/>
<reference evidence="2 3" key="1">
    <citation type="submission" date="2020-04" db="EMBL/GenBank/DDBJ databases">
        <title>Luteolibacter sp. G-1-1-1 isolated from soil.</title>
        <authorList>
            <person name="Dahal R.H."/>
        </authorList>
    </citation>
    <scope>NUCLEOTIDE SEQUENCE [LARGE SCALE GENOMIC DNA]</scope>
    <source>
        <strain evidence="2 3">G-1-1-1</strain>
    </source>
</reference>
<feature type="chain" id="PRO_5032299769" description="Soluble ligand binding domain-containing protein" evidence="1">
    <location>
        <begin position="24"/>
        <end position="148"/>
    </location>
</feature>
<dbReference type="KEGG" id="luo:HHL09_13525"/>
<feature type="signal peptide" evidence="1">
    <location>
        <begin position="1"/>
        <end position="23"/>
    </location>
</feature>
<evidence type="ECO:0008006" key="4">
    <source>
        <dbReference type="Google" id="ProtNLM"/>
    </source>
</evidence>
<gene>
    <name evidence="2" type="ORF">HHL09_13525</name>
</gene>
<keyword evidence="1" id="KW-0732">Signal</keyword>
<evidence type="ECO:0000313" key="3">
    <source>
        <dbReference type="Proteomes" id="UP000501812"/>
    </source>
</evidence>
<accession>A0A858RK32</accession>
<dbReference type="RefSeq" id="WP_169455160.1">
    <property type="nucleotide sequence ID" value="NZ_CP051774.1"/>
</dbReference>
<dbReference type="EMBL" id="CP051774">
    <property type="protein sequence ID" value="QJE96759.1"/>
    <property type="molecule type" value="Genomic_DNA"/>
</dbReference>
<dbReference type="Proteomes" id="UP000501812">
    <property type="component" value="Chromosome"/>
</dbReference>